<dbReference type="Proteomes" id="UP000034290">
    <property type="component" value="Unassembled WGS sequence"/>
</dbReference>
<gene>
    <name evidence="2" type="ORF">UY81_C0011G0021</name>
</gene>
<organism evidence="2 3">
    <name type="scientific">Candidatus Giovannonibacteria bacterium GW2011_GWA2_53_7</name>
    <dbReference type="NCBI Taxonomy" id="1618650"/>
    <lineage>
        <taxon>Bacteria</taxon>
        <taxon>Candidatus Giovannoniibacteriota</taxon>
    </lineage>
</organism>
<protein>
    <submittedName>
        <fullName evidence="2">Hedgehog/intein hint domain protein</fullName>
    </submittedName>
</protein>
<accession>A0A0G1Y0W4</accession>
<dbReference type="AlphaFoldDB" id="A0A0G1Y0W4"/>
<feature type="compositionally biased region" description="Pro residues" evidence="1">
    <location>
        <begin position="216"/>
        <end position="226"/>
    </location>
</feature>
<dbReference type="EMBL" id="LCRM01000011">
    <property type="protein sequence ID" value="KKW36866.1"/>
    <property type="molecule type" value="Genomic_DNA"/>
</dbReference>
<proteinExistence type="predicted"/>
<comment type="caution">
    <text evidence="2">The sequence shown here is derived from an EMBL/GenBank/DDBJ whole genome shotgun (WGS) entry which is preliminary data.</text>
</comment>
<name>A0A0G1Y0W4_9BACT</name>
<evidence type="ECO:0000313" key="3">
    <source>
        <dbReference type="Proteomes" id="UP000034290"/>
    </source>
</evidence>
<feature type="region of interest" description="Disordered" evidence="1">
    <location>
        <begin position="198"/>
        <end position="226"/>
    </location>
</feature>
<sequence>MSEDDGQTTTAQSVYDFVDDPKRLGELDALMKKHGLSDTPETEKAIDPMLDQIVDGKLKPQDIPARLQEKLKLSPEVALAFAKDFTSVLLFPLRAHFLEIERTIEVWNVTGPMTNLATSAPHSAQQVSANTFVHEELEKYGLELPDQNVQKKFERVLAEFVAKKRNHEETLDLMTRPRKVGGLGLHPTASENLLEGLSNDAKHVPPPPTRQVEIPKPSPVSMPKPLPPRTRVKFEAPVEPVQTPVKPPVFDPTTMSPDDDVELKAHEEKIPKVAPLHDIDTATERAIGAIDASKGLDEEGKKKLHAIVKTRLKGIRDPYKTRSALESSEGLAWKGGELSQALEAIENVYSKLEAEGVLKAEQEKRAYVDKRIARFIHDEEKDSGDVSQDTDGRVLPRALPAETTVQSPSLPQLKKKGKMRDVMAPRKLSGPIEELSSMTISDFRRWGSKAQESAEEVKERIGLLEEESYAKRLAGLSAWRRSPLYQTYVSVVSEAMQGGQSIAGVLHSHASSGEEMLTEEEVRALIKLNGTLRV</sequence>
<reference evidence="2 3" key="1">
    <citation type="journal article" date="2015" name="Nature">
        <title>rRNA introns, odd ribosomes, and small enigmatic genomes across a large radiation of phyla.</title>
        <authorList>
            <person name="Brown C.T."/>
            <person name="Hug L.A."/>
            <person name="Thomas B.C."/>
            <person name="Sharon I."/>
            <person name="Castelle C.J."/>
            <person name="Singh A."/>
            <person name="Wilkins M.J."/>
            <person name="Williams K.H."/>
            <person name="Banfield J.F."/>
        </authorList>
    </citation>
    <scope>NUCLEOTIDE SEQUENCE [LARGE SCALE GENOMIC DNA]</scope>
</reference>
<evidence type="ECO:0000256" key="1">
    <source>
        <dbReference type="SAM" id="MobiDB-lite"/>
    </source>
</evidence>
<evidence type="ECO:0000313" key="2">
    <source>
        <dbReference type="EMBL" id="KKW36866.1"/>
    </source>
</evidence>